<keyword evidence="1" id="KW-0472">Membrane</keyword>
<keyword evidence="3" id="KW-1185">Reference proteome</keyword>
<organism evidence="2 3">
    <name type="scientific">Microthyrium microscopicum</name>
    <dbReference type="NCBI Taxonomy" id="703497"/>
    <lineage>
        <taxon>Eukaryota</taxon>
        <taxon>Fungi</taxon>
        <taxon>Dikarya</taxon>
        <taxon>Ascomycota</taxon>
        <taxon>Pezizomycotina</taxon>
        <taxon>Dothideomycetes</taxon>
        <taxon>Dothideomycetes incertae sedis</taxon>
        <taxon>Microthyriales</taxon>
        <taxon>Microthyriaceae</taxon>
        <taxon>Microthyrium</taxon>
    </lineage>
</organism>
<evidence type="ECO:0000313" key="2">
    <source>
        <dbReference type="EMBL" id="KAF2665183.1"/>
    </source>
</evidence>
<protein>
    <submittedName>
        <fullName evidence="2">Uncharacterized protein</fullName>
    </submittedName>
</protein>
<feature type="transmembrane region" description="Helical" evidence="1">
    <location>
        <begin position="56"/>
        <end position="79"/>
    </location>
</feature>
<proteinExistence type="predicted"/>
<feature type="transmembrane region" description="Helical" evidence="1">
    <location>
        <begin position="126"/>
        <end position="144"/>
    </location>
</feature>
<keyword evidence="1" id="KW-0812">Transmembrane</keyword>
<accession>A0A6A6U1N2</accession>
<sequence length="146" mass="16595">MLQADSHQFSAIQPQKSSRWPGQYMMFLGETAEPGRSLYKLMHVLMGQRSKAQSSLFLLLLLFLNNVNCLAHLLAFFSYNCTCVSAGDKSEDFARMRREAISTMTLVAKLGQWTYLRFSGAFMVPFSWRAGVYLFISTFLCVVVHS</sequence>
<evidence type="ECO:0000256" key="1">
    <source>
        <dbReference type="SAM" id="Phobius"/>
    </source>
</evidence>
<evidence type="ECO:0000313" key="3">
    <source>
        <dbReference type="Proteomes" id="UP000799302"/>
    </source>
</evidence>
<dbReference type="AlphaFoldDB" id="A0A6A6U1N2"/>
<keyword evidence="1" id="KW-1133">Transmembrane helix</keyword>
<gene>
    <name evidence="2" type="ORF">BT63DRAFT_86992</name>
</gene>
<reference evidence="2" key="1">
    <citation type="journal article" date="2020" name="Stud. Mycol.">
        <title>101 Dothideomycetes genomes: a test case for predicting lifestyles and emergence of pathogens.</title>
        <authorList>
            <person name="Haridas S."/>
            <person name="Albert R."/>
            <person name="Binder M."/>
            <person name="Bloem J."/>
            <person name="Labutti K."/>
            <person name="Salamov A."/>
            <person name="Andreopoulos B."/>
            <person name="Baker S."/>
            <person name="Barry K."/>
            <person name="Bills G."/>
            <person name="Bluhm B."/>
            <person name="Cannon C."/>
            <person name="Castanera R."/>
            <person name="Culley D."/>
            <person name="Daum C."/>
            <person name="Ezra D."/>
            <person name="Gonzalez J."/>
            <person name="Henrissat B."/>
            <person name="Kuo A."/>
            <person name="Liang C."/>
            <person name="Lipzen A."/>
            <person name="Lutzoni F."/>
            <person name="Magnuson J."/>
            <person name="Mondo S."/>
            <person name="Nolan M."/>
            <person name="Ohm R."/>
            <person name="Pangilinan J."/>
            <person name="Park H.-J."/>
            <person name="Ramirez L."/>
            <person name="Alfaro M."/>
            <person name="Sun H."/>
            <person name="Tritt A."/>
            <person name="Yoshinaga Y."/>
            <person name="Zwiers L.-H."/>
            <person name="Turgeon B."/>
            <person name="Goodwin S."/>
            <person name="Spatafora J."/>
            <person name="Crous P."/>
            <person name="Grigoriev I."/>
        </authorList>
    </citation>
    <scope>NUCLEOTIDE SEQUENCE</scope>
    <source>
        <strain evidence="2">CBS 115976</strain>
    </source>
</reference>
<dbReference type="Proteomes" id="UP000799302">
    <property type="component" value="Unassembled WGS sequence"/>
</dbReference>
<name>A0A6A6U1N2_9PEZI</name>
<dbReference type="EMBL" id="MU004241">
    <property type="protein sequence ID" value="KAF2665183.1"/>
    <property type="molecule type" value="Genomic_DNA"/>
</dbReference>